<keyword evidence="4" id="KW-1185">Reference proteome</keyword>
<feature type="region of interest" description="Disordered" evidence="1">
    <location>
        <begin position="290"/>
        <end position="312"/>
    </location>
</feature>
<feature type="transmembrane region" description="Helical" evidence="2">
    <location>
        <begin position="6"/>
        <end position="30"/>
    </location>
</feature>
<organism evidence="3 4">
    <name type="scientific">Cryptococcus amylolentus CBS 6039</name>
    <dbReference type="NCBI Taxonomy" id="1295533"/>
    <lineage>
        <taxon>Eukaryota</taxon>
        <taxon>Fungi</taxon>
        <taxon>Dikarya</taxon>
        <taxon>Basidiomycota</taxon>
        <taxon>Agaricomycotina</taxon>
        <taxon>Tremellomycetes</taxon>
        <taxon>Tremellales</taxon>
        <taxon>Cryptococcaceae</taxon>
        <taxon>Cryptococcus</taxon>
    </lineage>
</organism>
<evidence type="ECO:0000313" key="3">
    <source>
        <dbReference type="EMBL" id="ODN84807.1"/>
    </source>
</evidence>
<proteinExistence type="predicted"/>
<dbReference type="Proteomes" id="UP000094065">
    <property type="component" value="Unassembled WGS sequence"/>
</dbReference>
<comment type="caution">
    <text evidence="3">The sequence shown here is derived from an EMBL/GenBank/DDBJ whole genome shotgun (WGS) entry which is preliminary data.</text>
</comment>
<keyword evidence="2" id="KW-0472">Membrane</keyword>
<dbReference type="OrthoDB" id="10550634at2759"/>
<reference evidence="3 4" key="1">
    <citation type="submission" date="2016-06" db="EMBL/GenBank/DDBJ databases">
        <title>Evolution of pathogenesis and genome organization in the Tremellales.</title>
        <authorList>
            <person name="Cuomo C."/>
            <person name="Litvintseva A."/>
            <person name="Heitman J."/>
            <person name="Chen Y."/>
            <person name="Sun S."/>
            <person name="Springer D."/>
            <person name="Dromer F."/>
            <person name="Young S."/>
            <person name="Zeng Q."/>
            <person name="Chapman S."/>
            <person name="Gujja S."/>
            <person name="Saif S."/>
            <person name="Birren B."/>
        </authorList>
    </citation>
    <scope>NUCLEOTIDE SEQUENCE [LARGE SCALE GENOMIC DNA]</scope>
    <source>
        <strain evidence="3 4">CBS 6039</strain>
    </source>
</reference>
<sequence>MPLPHTMIPLLAIVALMVTKTASLLGTALLSDSDPADTSFLLDTSTAHSSAFESILPCLAMGMFLAFILSYHYRCDCAPAMSSIPSNGDVVPHTGEQSSPDSLVSISSRGASTRLSPPSTAPPQVRSPSARRHMAQSSSSPAMSPKVYGCPEECREVGQAPERRPAPRRLSRPLESCALPDFFVTLGKLFHRGPCVSTTVSRHRDKRHPVNYPCQHCWQYAQVPRPATVTAFPVHWDGGRGLWERQAYDPLASPQQWPRRVGPSAAAMDLPGVRAAWGLPVDGVPASASAESRHLASSSSLERGVRPAAPEMMAETQRRARMLANDVFVGTRGNDLSSDLNAAADTSHYPDHPSVEAQGYDGDDDQEVVGADDSGYAERDSTGSGSQEGSTDRDSEASPESKPRRKTARGCRSGKKVKEKREQRRQEEDRRRLLARRALLERQLVGTHDHAAVGGAMPHPGAGHGLPQRPPPLYPFPRQISPHRPGASHQPSQPTHQSPQLR</sequence>
<feature type="transmembrane region" description="Helical" evidence="2">
    <location>
        <begin position="51"/>
        <end position="73"/>
    </location>
</feature>
<evidence type="ECO:0000313" key="4">
    <source>
        <dbReference type="Proteomes" id="UP000094065"/>
    </source>
</evidence>
<dbReference type="GeneID" id="30151985"/>
<feature type="compositionally biased region" description="Low complexity" evidence="1">
    <location>
        <begin position="290"/>
        <end position="302"/>
    </location>
</feature>
<protein>
    <submittedName>
        <fullName evidence="3">Uncharacterized protein</fullName>
    </submittedName>
</protein>
<dbReference type="AlphaFoldDB" id="A0A1E3I8B3"/>
<feature type="compositionally biased region" description="Polar residues" evidence="1">
    <location>
        <begin position="95"/>
        <end position="118"/>
    </location>
</feature>
<feature type="compositionally biased region" description="Basic and acidic residues" evidence="1">
    <location>
        <begin position="390"/>
        <end position="402"/>
    </location>
</feature>
<dbReference type="RefSeq" id="XP_018998610.1">
    <property type="nucleotide sequence ID" value="XM_019133905.1"/>
</dbReference>
<dbReference type="EMBL" id="AWGJ01000001">
    <property type="protein sequence ID" value="ODN84807.1"/>
    <property type="molecule type" value="Genomic_DNA"/>
</dbReference>
<feature type="compositionally biased region" description="Low complexity" evidence="1">
    <location>
        <begin position="488"/>
        <end position="502"/>
    </location>
</feature>
<accession>A0A1E3I8B3</accession>
<feature type="region of interest" description="Disordered" evidence="1">
    <location>
        <begin position="451"/>
        <end position="502"/>
    </location>
</feature>
<feature type="compositionally biased region" description="Basic and acidic residues" evidence="1">
    <location>
        <begin position="419"/>
        <end position="429"/>
    </location>
</feature>
<evidence type="ECO:0000256" key="2">
    <source>
        <dbReference type="SAM" id="Phobius"/>
    </source>
</evidence>
<name>A0A1E3I8B3_9TREE</name>
<gene>
    <name evidence="3" type="ORF">L202_00676</name>
</gene>
<keyword evidence="2" id="KW-0812">Transmembrane</keyword>
<evidence type="ECO:0000256" key="1">
    <source>
        <dbReference type="SAM" id="MobiDB-lite"/>
    </source>
</evidence>
<feature type="region of interest" description="Disordered" evidence="1">
    <location>
        <begin position="88"/>
        <end position="148"/>
    </location>
</feature>
<feature type="compositionally biased region" description="Low complexity" evidence="1">
    <location>
        <begin position="452"/>
        <end position="467"/>
    </location>
</feature>
<keyword evidence="2" id="KW-1133">Transmembrane helix</keyword>
<feature type="compositionally biased region" description="Low complexity" evidence="1">
    <location>
        <begin position="135"/>
        <end position="145"/>
    </location>
</feature>
<feature type="region of interest" description="Disordered" evidence="1">
    <location>
        <begin position="339"/>
        <end position="429"/>
    </location>
</feature>
<feature type="compositionally biased region" description="Basic residues" evidence="1">
    <location>
        <begin position="403"/>
        <end position="418"/>
    </location>
</feature>